<gene>
    <name evidence="5" type="ORF">SEUCBS140593_005743</name>
</gene>
<feature type="compositionally biased region" description="Polar residues" evidence="2">
    <location>
        <begin position="402"/>
        <end position="427"/>
    </location>
</feature>
<dbReference type="Proteomes" id="UP001642482">
    <property type="component" value="Unassembled WGS sequence"/>
</dbReference>
<evidence type="ECO:0000313" key="5">
    <source>
        <dbReference type="EMBL" id="CAK7224966.1"/>
    </source>
</evidence>
<feature type="region of interest" description="Disordered" evidence="2">
    <location>
        <begin position="372"/>
        <end position="442"/>
    </location>
</feature>
<evidence type="ECO:0000259" key="4">
    <source>
        <dbReference type="PROSITE" id="PS50158"/>
    </source>
</evidence>
<sequence>MAARRPAPPDRPEPPEECNFFIDDSNIWIEAQKFAALGHKHMPKLVDGSHDPRLRIDVGRLVNVMLKQRVQGPSHFYGSRPSPNDAVWEAMEKYKFKTKIYDRSAAGPGRGRGREKEVDNSMGADMAQTSTRLEVLADMQPDIYASVKERTTFICISGDRDMMPPIKLGLEAGIRVELWAWNSSVSRDYLQLQGAMKKEAAKTGGRPLFTISFTNFYTTRSGGIEPAKTVVLLDFMPGWIGDDGEADGEIEDLQDPEKAAERDSRRAAPASRTRSLLEKAVCDKLLLLGRVFYITRAPSTGGAAATVSDITLYIEFPRVDNIEELFPRLRKDFRGKATVLSWPQYNSQFKHPALPAITTRNLYAPLNADNAEVQEVKPLPEDEKEEEDDEGLDGSSGSLDDTQASPSNTATSQSDSPWQTVRRSNPAQGHRRSLRSTQPCPNGIRCGRRGDCGHRHTGEERRLFADLPQQNFKKWKTAPCRFDAIMCHRGKKCAFAHSQKETWCLRCRHEGHYTTDCRY</sequence>
<dbReference type="InterPro" id="IPR000571">
    <property type="entry name" value="Znf_CCCH"/>
</dbReference>
<keyword evidence="1" id="KW-0863">Zinc-finger</keyword>
<keyword evidence="1" id="KW-0479">Metal-binding</keyword>
<feature type="zinc finger region" description="C3H1-type" evidence="1">
    <location>
        <begin position="474"/>
        <end position="500"/>
    </location>
</feature>
<accession>A0ABP0BZE0</accession>
<protein>
    <recommendedName>
        <fullName evidence="7">NYN domain-containing protein</fullName>
    </recommendedName>
</protein>
<feature type="domain" description="C3H1-type" evidence="3">
    <location>
        <begin position="474"/>
        <end position="500"/>
    </location>
</feature>
<dbReference type="PROSITE" id="PS50103">
    <property type="entry name" value="ZF_C3H1"/>
    <property type="match status" value="1"/>
</dbReference>
<evidence type="ECO:0000256" key="1">
    <source>
        <dbReference type="PROSITE-ProRule" id="PRU00723"/>
    </source>
</evidence>
<feature type="domain" description="CCHC-type" evidence="4">
    <location>
        <begin position="504"/>
        <end position="518"/>
    </location>
</feature>
<comment type="caution">
    <text evidence="5">The sequence shown here is derived from an EMBL/GenBank/DDBJ whole genome shotgun (WGS) entry which is preliminary data.</text>
</comment>
<reference evidence="5 6" key="1">
    <citation type="submission" date="2024-01" db="EMBL/GenBank/DDBJ databases">
        <authorList>
            <person name="Allen C."/>
            <person name="Tagirdzhanova G."/>
        </authorList>
    </citation>
    <scope>NUCLEOTIDE SEQUENCE [LARGE SCALE GENOMIC DNA]</scope>
</reference>
<dbReference type="Gene3D" id="3.40.50.1010">
    <property type="entry name" value="5'-nuclease"/>
    <property type="match status" value="1"/>
</dbReference>
<evidence type="ECO:0000256" key="2">
    <source>
        <dbReference type="SAM" id="MobiDB-lite"/>
    </source>
</evidence>
<feature type="compositionally biased region" description="Acidic residues" evidence="2">
    <location>
        <begin position="382"/>
        <end position="392"/>
    </location>
</feature>
<keyword evidence="1" id="KW-0862">Zinc</keyword>
<name>A0ABP0BZE0_9PEZI</name>
<evidence type="ECO:0000259" key="3">
    <source>
        <dbReference type="PROSITE" id="PS50103"/>
    </source>
</evidence>
<keyword evidence="6" id="KW-1185">Reference proteome</keyword>
<dbReference type="EMBL" id="CAWUHD010000057">
    <property type="protein sequence ID" value="CAK7224966.1"/>
    <property type="molecule type" value="Genomic_DNA"/>
</dbReference>
<dbReference type="PROSITE" id="PS50158">
    <property type="entry name" value="ZF_CCHC"/>
    <property type="match status" value="1"/>
</dbReference>
<proteinExistence type="predicted"/>
<evidence type="ECO:0000313" key="6">
    <source>
        <dbReference type="Proteomes" id="UP001642482"/>
    </source>
</evidence>
<dbReference type="InterPro" id="IPR001878">
    <property type="entry name" value="Znf_CCHC"/>
</dbReference>
<evidence type="ECO:0008006" key="7">
    <source>
        <dbReference type="Google" id="ProtNLM"/>
    </source>
</evidence>
<organism evidence="5 6">
    <name type="scientific">Sporothrix eucalyptigena</name>
    <dbReference type="NCBI Taxonomy" id="1812306"/>
    <lineage>
        <taxon>Eukaryota</taxon>
        <taxon>Fungi</taxon>
        <taxon>Dikarya</taxon>
        <taxon>Ascomycota</taxon>
        <taxon>Pezizomycotina</taxon>
        <taxon>Sordariomycetes</taxon>
        <taxon>Sordariomycetidae</taxon>
        <taxon>Ophiostomatales</taxon>
        <taxon>Ophiostomataceae</taxon>
        <taxon>Sporothrix</taxon>
    </lineage>
</organism>